<evidence type="ECO:0000313" key="1">
    <source>
        <dbReference type="EMBL" id="MBF9131355.1"/>
    </source>
</evidence>
<evidence type="ECO:0000313" key="2">
    <source>
        <dbReference type="Proteomes" id="UP000638560"/>
    </source>
</evidence>
<sequence length="86" mass="9124">MNDEERAELRVEFVHRLASRNLLMLSGRRAGGHLAVGDAVAIRTPAGETIRTTIRTIELHGRPGMTTVGVESGAGEVPAGSVLYTA</sequence>
<reference evidence="1 2" key="1">
    <citation type="submission" date="2020-11" db="EMBL/GenBank/DDBJ databases">
        <title>A novel isolate from a Black sea contaminated sediment with potential to produce alkanes: Plantactinospora alkalitolerans sp. nov.</title>
        <authorList>
            <person name="Carro L."/>
            <person name="Veyisoglu A."/>
            <person name="Guven K."/>
            <person name="Schumann P."/>
            <person name="Klenk H.-P."/>
            <person name="Sahin N."/>
        </authorList>
    </citation>
    <scope>NUCLEOTIDE SEQUENCE [LARGE SCALE GENOMIC DNA]</scope>
    <source>
        <strain evidence="1 2">S1510</strain>
    </source>
</reference>
<dbReference type="EMBL" id="JADPUN010000192">
    <property type="protein sequence ID" value="MBF9131355.1"/>
    <property type="molecule type" value="Genomic_DNA"/>
</dbReference>
<dbReference type="RefSeq" id="WP_196202913.1">
    <property type="nucleotide sequence ID" value="NZ_JADPUN010000192.1"/>
</dbReference>
<protein>
    <submittedName>
        <fullName evidence="1">Uncharacterized protein</fullName>
    </submittedName>
</protein>
<comment type="caution">
    <text evidence="1">The sequence shown here is derived from an EMBL/GenBank/DDBJ whole genome shotgun (WGS) entry which is preliminary data.</text>
</comment>
<accession>A0ABS0GYV1</accession>
<name>A0ABS0GYV1_9ACTN</name>
<proteinExistence type="predicted"/>
<dbReference type="Proteomes" id="UP000638560">
    <property type="component" value="Unassembled WGS sequence"/>
</dbReference>
<organism evidence="1 2">
    <name type="scientific">Plantactinospora alkalitolerans</name>
    <dbReference type="NCBI Taxonomy" id="2789879"/>
    <lineage>
        <taxon>Bacteria</taxon>
        <taxon>Bacillati</taxon>
        <taxon>Actinomycetota</taxon>
        <taxon>Actinomycetes</taxon>
        <taxon>Micromonosporales</taxon>
        <taxon>Micromonosporaceae</taxon>
        <taxon>Plantactinospora</taxon>
    </lineage>
</organism>
<gene>
    <name evidence="1" type="ORF">I0C86_20655</name>
</gene>
<keyword evidence="2" id="KW-1185">Reference proteome</keyword>